<dbReference type="OrthoDB" id="2678828at2"/>
<evidence type="ECO:0000313" key="4">
    <source>
        <dbReference type="Proteomes" id="UP000442469"/>
    </source>
</evidence>
<evidence type="ECO:0000313" key="1">
    <source>
        <dbReference type="EMBL" id="KFN11572.1"/>
    </source>
</evidence>
<dbReference type="RefSeq" id="WP_036626629.1">
    <property type="nucleotide sequence ID" value="NZ_BGML01000007.1"/>
</dbReference>
<dbReference type="GeneID" id="77009912"/>
<accession>A0A090ZLW1</accession>
<dbReference type="EMBL" id="JMQA01000008">
    <property type="protein sequence ID" value="KFN11572.1"/>
    <property type="molecule type" value="Genomic_DNA"/>
</dbReference>
<reference evidence="1 3" key="1">
    <citation type="submission" date="2014-04" db="EMBL/GenBank/DDBJ databases">
        <authorList>
            <person name="Bishop-Lilly K.A."/>
            <person name="Broomall S.M."/>
            <person name="Chain P.S."/>
            <person name="Chertkov O."/>
            <person name="Coyne S.R."/>
            <person name="Daligault H.E."/>
            <person name="Davenport K.W."/>
            <person name="Erkkila T."/>
            <person name="Frey K.G."/>
            <person name="Gibbons H.S."/>
            <person name="Gu W."/>
            <person name="Jaissle J."/>
            <person name="Johnson S.L."/>
            <person name="Koroleva G.I."/>
            <person name="Ladner J.T."/>
            <person name="Lo C.-C."/>
            <person name="Minogue T.D."/>
            <person name="Munk C."/>
            <person name="Palacios G.F."/>
            <person name="Redden C.L."/>
            <person name="Rosenzweig C.N."/>
            <person name="Scholz M.B."/>
            <person name="Teshima H."/>
            <person name="Xu Y."/>
        </authorList>
    </citation>
    <scope>NUCLEOTIDE SEQUENCE [LARGE SCALE GENOMIC DNA]</scope>
    <source>
        <strain evidence="1 3">8244</strain>
    </source>
</reference>
<dbReference type="EMBL" id="WNZZ01000018">
    <property type="protein sequence ID" value="MUG24794.1"/>
    <property type="molecule type" value="Genomic_DNA"/>
</dbReference>
<protein>
    <recommendedName>
        <fullName evidence="5">SHOCT domain-containing protein</fullName>
    </recommendedName>
</protein>
<evidence type="ECO:0000313" key="3">
    <source>
        <dbReference type="Proteomes" id="UP000029278"/>
    </source>
</evidence>
<dbReference type="AlphaFoldDB" id="A0A090ZLW1"/>
<sequence length="137" mass="14806">MKLKKVVIVGTMAVVITITPSLSGYLASIAFAAQASKASSLSTATLSPQSELNDVLGVSSDKEIYDSLLEGRSLADIAEAHGQDADSVIALQVKEMQEQLRQRLEQGSLTQEAYEQQLRELPELISGSVHSKYRILT</sequence>
<dbReference type="PATRIC" id="fig|44252.3.peg.531"/>
<evidence type="ECO:0000313" key="2">
    <source>
        <dbReference type="EMBL" id="MUG24794.1"/>
    </source>
</evidence>
<reference evidence="2 4" key="2">
    <citation type="submission" date="2019-11" db="EMBL/GenBank/DDBJ databases">
        <title>Draft genome sequences of five Paenibacillus species of dairy origin.</title>
        <authorList>
            <person name="Olajide A.M."/>
            <person name="Chen S."/>
            <person name="Lapointe G."/>
        </authorList>
    </citation>
    <scope>NUCLEOTIDE SEQUENCE [LARGE SCALE GENOMIC DNA]</scope>
    <source>
        <strain evidence="2 4">3CT49</strain>
    </source>
</reference>
<comment type="caution">
    <text evidence="1">The sequence shown here is derived from an EMBL/GenBank/DDBJ whole genome shotgun (WGS) entry which is preliminary data.</text>
</comment>
<gene>
    <name evidence="1" type="ORF">DJ90_3722</name>
    <name evidence="2" type="ORF">GNQ08_20710</name>
</gene>
<organism evidence="1 3">
    <name type="scientific">Paenibacillus macerans</name>
    <name type="common">Bacillus macerans</name>
    <dbReference type="NCBI Taxonomy" id="44252"/>
    <lineage>
        <taxon>Bacteria</taxon>
        <taxon>Bacillati</taxon>
        <taxon>Bacillota</taxon>
        <taxon>Bacilli</taxon>
        <taxon>Bacillales</taxon>
        <taxon>Paenibacillaceae</taxon>
        <taxon>Paenibacillus</taxon>
    </lineage>
</organism>
<dbReference type="Proteomes" id="UP000442469">
    <property type="component" value="Unassembled WGS sequence"/>
</dbReference>
<keyword evidence="3" id="KW-1185">Reference proteome</keyword>
<dbReference type="HOGENOM" id="CLU_153192_0_0_9"/>
<proteinExistence type="predicted"/>
<evidence type="ECO:0008006" key="5">
    <source>
        <dbReference type="Google" id="ProtNLM"/>
    </source>
</evidence>
<name>A0A090ZLW1_PAEMA</name>
<dbReference type="Proteomes" id="UP000029278">
    <property type="component" value="Unassembled WGS sequence"/>
</dbReference>